<comment type="caution">
    <text evidence="8">The sequence shown here is derived from an EMBL/GenBank/DDBJ whole genome shotgun (WGS) entry which is preliminary data.</text>
</comment>
<dbReference type="GO" id="GO:0005886">
    <property type="term" value="C:plasma membrane"/>
    <property type="evidence" value="ECO:0007669"/>
    <property type="project" value="TreeGrafter"/>
</dbReference>
<dbReference type="InterPro" id="IPR009117">
    <property type="entry name" value="ANX14"/>
</dbReference>
<dbReference type="GO" id="GO:0012506">
    <property type="term" value="C:vesicle membrane"/>
    <property type="evidence" value="ECO:0007669"/>
    <property type="project" value="TreeGrafter"/>
</dbReference>
<dbReference type="Gene3D" id="1.10.220.10">
    <property type="entry name" value="Annexin"/>
    <property type="match status" value="4"/>
</dbReference>
<evidence type="ECO:0000256" key="5">
    <source>
        <dbReference type="ARBA" id="ARBA00023302"/>
    </source>
</evidence>
<comment type="domain">
    <text evidence="6">A pair of annexin repeats may form one binding site for calcium and phospholipid.</text>
</comment>
<dbReference type="FunFam" id="1.10.220.10:FF:000002">
    <property type="entry name" value="Annexin"/>
    <property type="match status" value="1"/>
</dbReference>
<evidence type="ECO:0000256" key="7">
    <source>
        <dbReference type="SAM" id="MobiDB-lite"/>
    </source>
</evidence>
<feature type="compositionally biased region" description="Gly residues" evidence="7">
    <location>
        <begin position="145"/>
        <end position="155"/>
    </location>
</feature>
<organism evidence="8 9">
    <name type="scientific">Trichoglossum hirsutum</name>
    <dbReference type="NCBI Taxonomy" id="265104"/>
    <lineage>
        <taxon>Eukaryota</taxon>
        <taxon>Fungi</taxon>
        <taxon>Dikarya</taxon>
        <taxon>Ascomycota</taxon>
        <taxon>Pezizomycotina</taxon>
        <taxon>Geoglossomycetes</taxon>
        <taxon>Geoglossales</taxon>
        <taxon>Geoglossaceae</taxon>
        <taxon>Trichoglossum</taxon>
    </lineage>
</organism>
<dbReference type="GO" id="GO:0005634">
    <property type="term" value="C:nucleus"/>
    <property type="evidence" value="ECO:0007669"/>
    <property type="project" value="TreeGrafter"/>
</dbReference>
<evidence type="ECO:0000256" key="1">
    <source>
        <dbReference type="ARBA" id="ARBA00007831"/>
    </source>
</evidence>
<dbReference type="InterPro" id="IPR037104">
    <property type="entry name" value="Annexin_sf"/>
</dbReference>
<comment type="similarity">
    <text evidence="1 6">Belongs to the annexin family.</text>
</comment>
<evidence type="ECO:0000256" key="6">
    <source>
        <dbReference type="RuleBase" id="RU003540"/>
    </source>
</evidence>
<proteinExistence type="inferred from homology"/>
<evidence type="ECO:0000256" key="4">
    <source>
        <dbReference type="ARBA" id="ARBA00023216"/>
    </source>
</evidence>
<dbReference type="Pfam" id="PF00191">
    <property type="entry name" value="Annexin"/>
    <property type="match status" value="4"/>
</dbReference>
<evidence type="ECO:0000313" key="9">
    <source>
        <dbReference type="Proteomes" id="UP000750711"/>
    </source>
</evidence>
<dbReference type="PROSITE" id="PS51897">
    <property type="entry name" value="ANNEXIN_2"/>
    <property type="match status" value="4"/>
</dbReference>
<dbReference type="SMART" id="SM00335">
    <property type="entry name" value="ANX"/>
    <property type="match status" value="4"/>
</dbReference>
<dbReference type="EMBL" id="JAGHQM010000938">
    <property type="protein sequence ID" value="KAH0557024.1"/>
    <property type="molecule type" value="Genomic_DNA"/>
</dbReference>
<dbReference type="GO" id="GO:0005544">
    <property type="term" value="F:calcium-dependent phospholipid binding"/>
    <property type="evidence" value="ECO:0007669"/>
    <property type="project" value="UniProtKB-KW"/>
</dbReference>
<dbReference type="PRINTS" id="PR01813">
    <property type="entry name" value="ANNEXINFUNGI"/>
</dbReference>
<keyword evidence="5 6" id="KW-0111">Calcium/phospholipid-binding</keyword>
<dbReference type="PANTHER" id="PTHR10502:SF102">
    <property type="entry name" value="ANNEXIN B11"/>
    <property type="match status" value="1"/>
</dbReference>
<protein>
    <recommendedName>
        <fullName evidence="6">Annexin</fullName>
    </recommendedName>
</protein>
<dbReference type="AlphaFoldDB" id="A0A9P8L9R2"/>
<reference evidence="8" key="1">
    <citation type="submission" date="2021-03" db="EMBL/GenBank/DDBJ databases">
        <title>Comparative genomics and phylogenomic investigation of the class Geoglossomycetes provide insights into ecological specialization and systematics.</title>
        <authorList>
            <person name="Melie T."/>
            <person name="Pirro S."/>
            <person name="Miller A.N."/>
            <person name="Quandt A."/>
        </authorList>
    </citation>
    <scope>NUCLEOTIDE SEQUENCE</scope>
    <source>
        <strain evidence="8">CAQ_001_2017</strain>
    </source>
</reference>
<accession>A0A9P8L9R2</accession>
<dbReference type="Proteomes" id="UP000750711">
    <property type="component" value="Unassembled WGS sequence"/>
</dbReference>
<dbReference type="GO" id="GO:0005509">
    <property type="term" value="F:calcium ion binding"/>
    <property type="evidence" value="ECO:0007669"/>
    <property type="project" value="InterPro"/>
</dbReference>
<evidence type="ECO:0000313" key="8">
    <source>
        <dbReference type="EMBL" id="KAH0557024.1"/>
    </source>
</evidence>
<dbReference type="InterPro" id="IPR018252">
    <property type="entry name" value="Annexin_repeat_CS"/>
</dbReference>
<keyword evidence="2 6" id="KW-0677">Repeat</keyword>
<feature type="compositionally biased region" description="Pro residues" evidence="7">
    <location>
        <begin position="90"/>
        <end position="119"/>
    </location>
</feature>
<dbReference type="PROSITE" id="PS00223">
    <property type="entry name" value="ANNEXIN_1"/>
    <property type="match status" value="1"/>
</dbReference>
<dbReference type="PRINTS" id="PR00196">
    <property type="entry name" value="ANNEXIN"/>
</dbReference>
<evidence type="ECO:0000256" key="3">
    <source>
        <dbReference type="ARBA" id="ARBA00022837"/>
    </source>
</evidence>
<dbReference type="InterPro" id="IPR018502">
    <property type="entry name" value="Annexin_repeat"/>
</dbReference>
<dbReference type="GO" id="GO:0005737">
    <property type="term" value="C:cytoplasm"/>
    <property type="evidence" value="ECO:0007669"/>
    <property type="project" value="TreeGrafter"/>
</dbReference>
<dbReference type="PRINTS" id="PR00239">
    <property type="entry name" value="RHODOPSNTAIL"/>
</dbReference>
<sequence>MVHRHHVSSPGSVTKLWKWGSSAEPGFPAEPQQPGYGAPPPPGQYPPPTYGQPPYGAPQYPPPQGYPPQGYPPPQTTYPPQPQYGQQPQGYPPPQGYPQGQYPPPQGYPQNPGYPPQPQQPYGQAYAPQLPPASQGYYGTPTAGDYGGAPGGYGGQPAYPSPGYVTGLDPQGDASSEVEALNKALKGLGTDGATLIRILSKADPIRIQLIRNTFHQRFGKFLGETIAKETGGHFREGLLAIVRGPLEQDAYNLYNAIAGPGTKEVVLNDVLLGRSNADLNAIKLEYHKKYNRSLEGDVKGDLSGKTERMFDMVLAARRVEESVPVNPQQVEADISELHRATEGKFGTDEVSVCAILTSRSDAQLHAIAQAYEVKYRVSLDRIIDKEFSGHMKAALHQIVRGATDRVSRDAQLLEDTMRGLGTKDDLLINRVVRFHWNRAYMTQVAGGYQRLFKRGLVQRIRGETRGDYEKLMVACVE</sequence>
<name>A0A9P8L9R2_9PEZI</name>
<dbReference type="GO" id="GO:0001786">
    <property type="term" value="F:phosphatidylserine binding"/>
    <property type="evidence" value="ECO:0007669"/>
    <property type="project" value="TreeGrafter"/>
</dbReference>
<evidence type="ECO:0000256" key="2">
    <source>
        <dbReference type="ARBA" id="ARBA00022737"/>
    </source>
</evidence>
<keyword evidence="4 6" id="KW-0041">Annexin</keyword>
<keyword evidence="3 6" id="KW-0106">Calcium</keyword>
<dbReference type="PANTHER" id="PTHR10502">
    <property type="entry name" value="ANNEXIN"/>
    <property type="match status" value="1"/>
</dbReference>
<keyword evidence="9" id="KW-1185">Reference proteome</keyword>
<feature type="region of interest" description="Disordered" evidence="7">
    <location>
        <begin position="1"/>
        <end position="173"/>
    </location>
</feature>
<dbReference type="InterPro" id="IPR001464">
    <property type="entry name" value="Annexin"/>
</dbReference>
<feature type="compositionally biased region" description="Pro residues" evidence="7">
    <location>
        <begin position="37"/>
        <end position="82"/>
    </location>
</feature>
<gene>
    <name evidence="8" type="ORF">GP486_005189</name>
</gene>
<dbReference type="SUPFAM" id="SSF47874">
    <property type="entry name" value="Annexin"/>
    <property type="match status" value="1"/>
</dbReference>